<evidence type="ECO:0000256" key="8">
    <source>
        <dbReference type="RuleBase" id="RU000394"/>
    </source>
</evidence>
<accession>A0A183AST7</accession>
<dbReference type="SUPFAM" id="SSF52540">
    <property type="entry name" value="P-loop containing nucleoside triphosphate hydrolases"/>
    <property type="match status" value="1"/>
</dbReference>
<evidence type="ECO:0000256" key="10">
    <source>
        <dbReference type="SAM" id="MobiDB-lite"/>
    </source>
</evidence>
<keyword evidence="2" id="KW-0963">Cytoplasm</keyword>
<evidence type="ECO:0000256" key="3">
    <source>
        <dbReference type="ARBA" id="ARBA00022741"/>
    </source>
</evidence>
<feature type="coiled-coil region" evidence="9">
    <location>
        <begin position="231"/>
        <end position="353"/>
    </location>
</feature>
<proteinExistence type="inferred from homology"/>
<dbReference type="Pfam" id="PF00225">
    <property type="entry name" value="Kinesin"/>
    <property type="match status" value="1"/>
</dbReference>
<dbReference type="InterPro" id="IPR036961">
    <property type="entry name" value="Kinesin_motor_dom_sf"/>
</dbReference>
<reference evidence="14" key="1">
    <citation type="submission" date="2016-06" db="UniProtKB">
        <authorList>
            <consortium name="WormBaseParasite"/>
        </authorList>
    </citation>
    <scope>IDENTIFICATION</scope>
</reference>
<evidence type="ECO:0000256" key="2">
    <source>
        <dbReference type="ARBA" id="ARBA00022490"/>
    </source>
</evidence>
<dbReference type="InterPro" id="IPR027640">
    <property type="entry name" value="Kinesin-like_fam"/>
</dbReference>
<dbReference type="Proteomes" id="UP000272942">
    <property type="component" value="Unassembled WGS sequence"/>
</dbReference>
<evidence type="ECO:0000313" key="12">
    <source>
        <dbReference type="EMBL" id="VDP86357.1"/>
    </source>
</evidence>
<dbReference type="EMBL" id="UZAN01048345">
    <property type="protein sequence ID" value="VDP86357.1"/>
    <property type="molecule type" value="Genomic_DNA"/>
</dbReference>
<dbReference type="GO" id="GO:0003777">
    <property type="term" value="F:microtubule motor activity"/>
    <property type="evidence" value="ECO:0007669"/>
    <property type="project" value="InterPro"/>
</dbReference>
<protein>
    <recommendedName>
        <fullName evidence="8">Kinesin-like protein</fullName>
    </recommendedName>
</protein>
<comment type="similarity">
    <text evidence="7 8">Belongs to the TRAFAC class myosin-kinesin ATPase superfamily. Kinesin family.</text>
</comment>
<keyword evidence="13" id="KW-1185">Reference proteome</keyword>
<keyword evidence="6" id="KW-0206">Cytoskeleton</keyword>
<evidence type="ECO:0000256" key="4">
    <source>
        <dbReference type="ARBA" id="ARBA00022840"/>
    </source>
</evidence>
<dbReference type="GO" id="GO:0008017">
    <property type="term" value="F:microtubule binding"/>
    <property type="evidence" value="ECO:0007669"/>
    <property type="project" value="InterPro"/>
</dbReference>
<dbReference type="PRINTS" id="PR00380">
    <property type="entry name" value="KINESINHEAVY"/>
</dbReference>
<organism evidence="14">
    <name type="scientific">Echinostoma caproni</name>
    <dbReference type="NCBI Taxonomy" id="27848"/>
    <lineage>
        <taxon>Eukaryota</taxon>
        <taxon>Metazoa</taxon>
        <taxon>Spiralia</taxon>
        <taxon>Lophotrochozoa</taxon>
        <taxon>Platyhelminthes</taxon>
        <taxon>Trematoda</taxon>
        <taxon>Digenea</taxon>
        <taxon>Plagiorchiida</taxon>
        <taxon>Echinostomata</taxon>
        <taxon>Echinostomatoidea</taxon>
        <taxon>Echinostomatidae</taxon>
        <taxon>Echinostoma</taxon>
    </lineage>
</organism>
<evidence type="ECO:0000259" key="11">
    <source>
        <dbReference type="PROSITE" id="PS50067"/>
    </source>
</evidence>
<evidence type="ECO:0000256" key="6">
    <source>
        <dbReference type="ARBA" id="ARBA00023212"/>
    </source>
</evidence>
<feature type="domain" description="Kinesin motor" evidence="11">
    <location>
        <begin position="1"/>
        <end position="153"/>
    </location>
</feature>
<keyword evidence="3 8" id="KW-0547">Nucleotide-binding</keyword>
<keyword evidence="5 9" id="KW-0175">Coiled coil</keyword>
<keyword evidence="4 8" id="KW-0067">ATP-binding</keyword>
<dbReference type="GO" id="GO:0005524">
    <property type="term" value="F:ATP binding"/>
    <property type="evidence" value="ECO:0007669"/>
    <property type="project" value="UniProtKB-KW"/>
</dbReference>
<dbReference type="WBParaSite" id="ECPE_0001005401-mRNA-1">
    <property type="protein sequence ID" value="ECPE_0001005401-mRNA-1"/>
    <property type="gene ID" value="ECPE_0001005401"/>
</dbReference>
<feature type="compositionally biased region" description="Acidic residues" evidence="10">
    <location>
        <begin position="195"/>
        <end position="208"/>
    </location>
</feature>
<dbReference type="GO" id="GO:0007052">
    <property type="term" value="P:mitotic spindle organization"/>
    <property type="evidence" value="ECO:0007669"/>
    <property type="project" value="TreeGrafter"/>
</dbReference>
<dbReference type="AlphaFoldDB" id="A0A183AST7"/>
<dbReference type="PANTHER" id="PTHR47969:SF15">
    <property type="entry name" value="CHROMOSOME-ASSOCIATED KINESIN KIF4A-RELATED"/>
    <property type="match status" value="1"/>
</dbReference>
<evidence type="ECO:0000313" key="14">
    <source>
        <dbReference type="WBParaSite" id="ECPE_0001005401-mRNA-1"/>
    </source>
</evidence>
<dbReference type="GO" id="GO:0051231">
    <property type="term" value="P:spindle elongation"/>
    <property type="evidence" value="ECO:0007669"/>
    <property type="project" value="TreeGrafter"/>
</dbReference>
<comment type="caution">
    <text evidence="7">Lacks conserved residue(s) required for the propagation of feature annotation.</text>
</comment>
<dbReference type="InterPro" id="IPR027417">
    <property type="entry name" value="P-loop_NTPase"/>
</dbReference>
<dbReference type="PROSITE" id="PS50067">
    <property type="entry name" value="KINESIN_MOTOR_2"/>
    <property type="match status" value="1"/>
</dbReference>
<evidence type="ECO:0000256" key="7">
    <source>
        <dbReference type="PROSITE-ProRule" id="PRU00283"/>
    </source>
</evidence>
<keyword evidence="8" id="KW-0505">Motor protein</keyword>
<dbReference type="GO" id="GO:0005875">
    <property type="term" value="C:microtubule associated complex"/>
    <property type="evidence" value="ECO:0007669"/>
    <property type="project" value="TreeGrafter"/>
</dbReference>
<dbReference type="Gene3D" id="3.40.850.10">
    <property type="entry name" value="Kinesin motor domain"/>
    <property type="match status" value="1"/>
</dbReference>
<dbReference type="PROSITE" id="PS00411">
    <property type="entry name" value="KINESIN_MOTOR_1"/>
    <property type="match status" value="1"/>
</dbReference>
<evidence type="ECO:0000256" key="5">
    <source>
        <dbReference type="ARBA" id="ARBA00023054"/>
    </source>
</evidence>
<dbReference type="PANTHER" id="PTHR47969">
    <property type="entry name" value="CHROMOSOME-ASSOCIATED KINESIN KIF4A-RELATED"/>
    <property type="match status" value="1"/>
</dbReference>
<dbReference type="GO" id="GO:0005874">
    <property type="term" value="C:microtubule"/>
    <property type="evidence" value="ECO:0007669"/>
    <property type="project" value="UniProtKB-KW"/>
</dbReference>
<evidence type="ECO:0000256" key="1">
    <source>
        <dbReference type="ARBA" id="ARBA00004245"/>
    </source>
</evidence>
<name>A0A183AST7_9TREM</name>
<keyword evidence="8" id="KW-0493">Microtubule</keyword>
<gene>
    <name evidence="12" type="ORF">ECPE_LOCUS10022</name>
</gene>
<sequence length="356" mass="40657">MLHKLPTVILAFKGVTGATNMNEHSSRSHAIYTITLECSENMDREKPLLRQGKLHLVDLAGSERQTKTGASGKRLQEANKINLSLTTLGNVISALVDGKSTHVPYRNSKLTRLLQDSLGGNSKTVMIANIAPSDYNYEESLSTLRYANRAKNIKNNAKINEDPKDAMLRQFQKELEQLRKQLEEDGEPSGTLANGDEDSGGEDSDTNDATEGVNRENRSKRFKRGPYKLSKQKMTEIQRMIESDRKKLEEQKDMALEERNKIQAHLEIKEAELRKAKEVQINLMKRMEALQSRIIVGGENLLEKAELQERLLERSALELEKQHKRAEQLHQKLKEKEEERINIEEKYNSLQVNEIE</sequence>
<dbReference type="InterPro" id="IPR001752">
    <property type="entry name" value="Kinesin_motor_dom"/>
</dbReference>
<feature type="region of interest" description="Disordered" evidence="10">
    <location>
        <begin position="182"/>
        <end position="231"/>
    </location>
</feature>
<dbReference type="InterPro" id="IPR019821">
    <property type="entry name" value="Kinesin_motor_CS"/>
</dbReference>
<dbReference type="SMART" id="SM00129">
    <property type="entry name" value="KISc"/>
    <property type="match status" value="1"/>
</dbReference>
<comment type="subcellular location">
    <subcellularLocation>
        <location evidence="1">Cytoplasm</location>
        <location evidence="1">Cytoskeleton</location>
    </subcellularLocation>
</comment>
<reference evidence="12 13" key="2">
    <citation type="submission" date="2018-11" db="EMBL/GenBank/DDBJ databases">
        <authorList>
            <consortium name="Pathogen Informatics"/>
        </authorList>
    </citation>
    <scope>NUCLEOTIDE SEQUENCE [LARGE SCALE GENOMIC DNA]</scope>
    <source>
        <strain evidence="12 13">Egypt</strain>
    </source>
</reference>
<evidence type="ECO:0000256" key="9">
    <source>
        <dbReference type="SAM" id="Coils"/>
    </source>
</evidence>
<evidence type="ECO:0000313" key="13">
    <source>
        <dbReference type="Proteomes" id="UP000272942"/>
    </source>
</evidence>
<dbReference type="OrthoDB" id="3176171at2759"/>
<dbReference type="GO" id="GO:0007018">
    <property type="term" value="P:microtubule-based movement"/>
    <property type="evidence" value="ECO:0007669"/>
    <property type="project" value="InterPro"/>
</dbReference>